<organism evidence="1 2">
    <name type="scientific">Fusarium irregulare</name>
    <dbReference type="NCBI Taxonomy" id="2494466"/>
    <lineage>
        <taxon>Eukaryota</taxon>
        <taxon>Fungi</taxon>
        <taxon>Dikarya</taxon>
        <taxon>Ascomycota</taxon>
        <taxon>Pezizomycotina</taxon>
        <taxon>Sordariomycetes</taxon>
        <taxon>Hypocreomycetidae</taxon>
        <taxon>Hypocreales</taxon>
        <taxon>Nectriaceae</taxon>
        <taxon>Fusarium</taxon>
        <taxon>Fusarium incarnatum-equiseti species complex</taxon>
    </lineage>
</organism>
<dbReference type="Proteomes" id="UP001152130">
    <property type="component" value="Unassembled WGS sequence"/>
</dbReference>
<proteinExistence type="predicted"/>
<evidence type="ECO:0000313" key="1">
    <source>
        <dbReference type="EMBL" id="KAJ4013696.1"/>
    </source>
</evidence>
<dbReference type="EMBL" id="JAPDHF010000008">
    <property type="protein sequence ID" value="KAJ4013696.1"/>
    <property type="molecule type" value="Genomic_DNA"/>
</dbReference>
<protein>
    <submittedName>
        <fullName evidence="1">Uncharacterized protein</fullName>
    </submittedName>
</protein>
<evidence type="ECO:0000313" key="2">
    <source>
        <dbReference type="Proteomes" id="UP001152130"/>
    </source>
</evidence>
<keyword evidence="2" id="KW-1185">Reference proteome</keyword>
<gene>
    <name evidence="1" type="ORF">NW766_005935</name>
</gene>
<accession>A0A9W8PQN5</accession>
<dbReference type="AlphaFoldDB" id="A0A9W8PQN5"/>
<comment type="caution">
    <text evidence="1">The sequence shown here is derived from an EMBL/GenBank/DDBJ whole genome shotgun (WGS) entry which is preliminary data.</text>
</comment>
<name>A0A9W8PQN5_9HYPO</name>
<reference evidence="1" key="1">
    <citation type="submission" date="2022-10" db="EMBL/GenBank/DDBJ databases">
        <title>Fusarium specimens isolated from Avocado Roots.</title>
        <authorList>
            <person name="Stajich J."/>
            <person name="Roper C."/>
            <person name="Heimlech-Rivalta G."/>
        </authorList>
    </citation>
    <scope>NUCLEOTIDE SEQUENCE</scope>
    <source>
        <strain evidence="1">CF00143</strain>
    </source>
</reference>
<sequence>MHYADLEQARGVYIVPLGERFCRIPLDPGNPQGRLCYNDKCFSGTHNLREHMEKVHHNVHVEKVHLGSSTTKEMMEAQVRQLNGLDKDKAPPATPSKAAK</sequence>